<dbReference type="OrthoDB" id="3679171at2759"/>
<dbReference type="GeneID" id="19149284"/>
<dbReference type="AlphaFoldDB" id="W6Y1T3"/>
<keyword evidence="3" id="KW-1185">Reference proteome</keyword>
<dbReference type="Proteomes" id="UP000053841">
    <property type="component" value="Unassembled WGS sequence"/>
</dbReference>
<dbReference type="KEGG" id="bze:COCCADRAFT_40561"/>
<name>W6Y1T3_COCC2</name>
<evidence type="ECO:0000313" key="3">
    <source>
        <dbReference type="Proteomes" id="UP000053841"/>
    </source>
</evidence>
<proteinExistence type="predicted"/>
<protein>
    <recommendedName>
        <fullName evidence="4">DUF676 domain-containing protein</fullName>
    </recommendedName>
</protein>
<dbReference type="EMBL" id="KI964773">
    <property type="protein sequence ID" value="EUC29009.1"/>
    <property type="molecule type" value="Genomic_DNA"/>
</dbReference>
<dbReference type="RefSeq" id="XP_007716683.1">
    <property type="nucleotide sequence ID" value="XM_007718493.1"/>
</dbReference>
<accession>W6Y1T3</accession>
<gene>
    <name evidence="2" type="ORF">COCCADRAFT_40561</name>
</gene>
<evidence type="ECO:0000256" key="1">
    <source>
        <dbReference type="SAM" id="MobiDB-lite"/>
    </source>
</evidence>
<evidence type="ECO:0000313" key="2">
    <source>
        <dbReference type="EMBL" id="EUC29009.1"/>
    </source>
</evidence>
<organism evidence="2 3">
    <name type="scientific">Cochliobolus carbonum (strain 26-R-13)</name>
    <name type="common">Maize leaf spot fungus</name>
    <name type="synonym">Bipolaris zeicola</name>
    <dbReference type="NCBI Taxonomy" id="930089"/>
    <lineage>
        <taxon>Eukaryota</taxon>
        <taxon>Fungi</taxon>
        <taxon>Dikarya</taxon>
        <taxon>Ascomycota</taxon>
        <taxon>Pezizomycotina</taxon>
        <taxon>Dothideomycetes</taxon>
        <taxon>Pleosporomycetidae</taxon>
        <taxon>Pleosporales</taxon>
        <taxon>Pleosporineae</taxon>
        <taxon>Pleosporaceae</taxon>
        <taxon>Bipolaris</taxon>
    </lineage>
</organism>
<sequence length="175" mass="19453">MTGIASEDNDHSSETSSSSSTSDERDTTPAEDVEPAPGTDANGRRSSVADVIDPVVAEIEGSSGDYGLQGKDDSMFLHDFDVVTIHGLHGHRETTWQAWDESKRETVRGLEEWKYDLGFRLMNYGYDAFKTLSKEGITKEASKLLRAVVEARHGRDKVYTFFGKRGGRAIQVRTY</sequence>
<dbReference type="HOGENOM" id="CLU_1594383_0_0_1"/>
<evidence type="ECO:0008006" key="4">
    <source>
        <dbReference type="Google" id="ProtNLM"/>
    </source>
</evidence>
<reference evidence="2 3" key="1">
    <citation type="journal article" date="2013" name="PLoS Genet.">
        <title>Comparative genome structure, secondary metabolite, and effector coding capacity across Cochliobolus pathogens.</title>
        <authorList>
            <person name="Condon B.J."/>
            <person name="Leng Y."/>
            <person name="Wu D."/>
            <person name="Bushley K.E."/>
            <person name="Ohm R.A."/>
            <person name="Otillar R."/>
            <person name="Martin J."/>
            <person name="Schackwitz W."/>
            <person name="Grimwood J."/>
            <person name="MohdZainudin N."/>
            <person name="Xue C."/>
            <person name="Wang R."/>
            <person name="Manning V.A."/>
            <person name="Dhillon B."/>
            <person name="Tu Z.J."/>
            <person name="Steffenson B.J."/>
            <person name="Salamov A."/>
            <person name="Sun H."/>
            <person name="Lowry S."/>
            <person name="LaButti K."/>
            <person name="Han J."/>
            <person name="Copeland A."/>
            <person name="Lindquist E."/>
            <person name="Barry K."/>
            <person name="Schmutz J."/>
            <person name="Baker S.E."/>
            <person name="Ciuffetti L.M."/>
            <person name="Grigoriev I.V."/>
            <person name="Zhong S."/>
            <person name="Turgeon B.G."/>
        </authorList>
    </citation>
    <scope>NUCLEOTIDE SEQUENCE [LARGE SCALE GENOMIC DNA]</scope>
    <source>
        <strain evidence="2 3">26-R-13</strain>
    </source>
</reference>
<feature type="region of interest" description="Disordered" evidence="1">
    <location>
        <begin position="1"/>
        <end position="49"/>
    </location>
</feature>